<evidence type="ECO:0000313" key="1">
    <source>
        <dbReference type="EMBL" id="MBF0970430.1"/>
    </source>
</evidence>
<evidence type="ECO:0000313" key="2">
    <source>
        <dbReference type="Proteomes" id="UP000704068"/>
    </source>
</evidence>
<organism evidence="1 2">
    <name type="scientific">Alloprevotella tannerae</name>
    <dbReference type="NCBI Taxonomy" id="76122"/>
    <lineage>
        <taxon>Bacteria</taxon>
        <taxon>Pseudomonadati</taxon>
        <taxon>Bacteroidota</taxon>
        <taxon>Bacteroidia</taxon>
        <taxon>Bacteroidales</taxon>
        <taxon>Prevotellaceae</taxon>
        <taxon>Alloprevotella</taxon>
    </lineage>
</organism>
<dbReference type="AlphaFoldDB" id="A0A929RW93"/>
<comment type="caution">
    <text evidence="1">The sequence shown here is derived from an EMBL/GenBank/DDBJ whole genome shotgun (WGS) entry which is preliminary data.</text>
</comment>
<dbReference type="EMBL" id="JABZGR010000013">
    <property type="protein sequence ID" value="MBF0970430.1"/>
    <property type="molecule type" value="Genomic_DNA"/>
</dbReference>
<dbReference type="InterPro" id="IPR046111">
    <property type="entry name" value="DUF6048"/>
</dbReference>
<gene>
    <name evidence="1" type="ORF">HXK21_05250</name>
</gene>
<dbReference type="Pfam" id="PF19515">
    <property type="entry name" value="DUF6048"/>
    <property type="match status" value="1"/>
</dbReference>
<proteinExistence type="predicted"/>
<protein>
    <submittedName>
        <fullName evidence="1">Uncharacterized protein</fullName>
    </submittedName>
</protein>
<reference evidence="1" key="1">
    <citation type="submission" date="2020-04" db="EMBL/GenBank/DDBJ databases">
        <title>Deep metagenomics examines the oral microbiome during advanced dental caries in children, revealing novel taxa and co-occurrences with host molecules.</title>
        <authorList>
            <person name="Baker J.L."/>
            <person name="Morton J.T."/>
            <person name="Dinis M."/>
            <person name="Alvarez R."/>
            <person name="Tran N.C."/>
            <person name="Knight R."/>
            <person name="Edlund A."/>
        </authorList>
    </citation>
    <scope>NUCLEOTIDE SEQUENCE</scope>
    <source>
        <strain evidence="1">JCVI_34_bin.1</strain>
    </source>
</reference>
<dbReference type="Proteomes" id="UP000704068">
    <property type="component" value="Unassembled WGS sequence"/>
</dbReference>
<accession>A0A929RW93</accession>
<sequence length="243" mass="26817">MAQVVKADSVAAAADSIRQQKPSVVQTKKKLPQKPPRITQYPSREAAAKALEEKIPLFAGVSVGYDLCGTVMALATSNGQYEGSVRVSLKNKYFPVVELGLGLSDYTHEDTHIHYKTSAPYARIGLDYNFLRNRRSGNRLLGGIRLAYTNYKFDLTAPGLTDPVYHTTRPFTYQGQNASLFWGELVGGLQTNIFKFLRLGWSVRLRIPLFEKSPAVGNAAYIPGFGKGSETLFGGTFNIIFDI</sequence>
<name>A0A929RW93_9BACT</name>